<feature type="transmembrane region" description="Helical" evidence="1">
    <location>
        <begin position="260"/>
        <end position="282"/>
    </location>
</feature>
<feature type="transmembrane region" description="Helical" evidence="1">
    <location>
        <begin position="228"/>
        <end position="248"/>
    </location>
</feature>
<comment type="caution">
    <text evidence="3">The sequence shown here is derived from an EMBL/GenBank/DDBJ whole genome shotgun (WGS) entry which is preliminary data.</text>
</comment>
<dbReference type="Pfam" id="PF14219">
    <property type="entry name" value="DUF4328"/>
    <property type="match status" value="1"/>
</dbReference>
<keyword evidence="1" id="KW-1133">Transmembrane helix</keyword>
<dbReference type="Proteomes" id="UP000322244">
    <property type="component" value="Unassembled WGS sequence"/>
</dbReference>
<evidence type="ECO:0000313" key="3">
    <source>
        <dbReference type="EMBL" id="KAA0024743.1"/>
    </source>
</evidence>
<dbReference type="OrthoDB" id="4774087at2"/>
<evidence type="ECO:0000259" key="2">
    <source>
        <dbReference type="Pfam" id="PF14219"/>
    </source>
</evidence>
<dbReference type="RefSeq" id="WP_149428518.1">
    <property type="nucleotide sequence ID" value="NZ_VLNY01000001.1"/>
</dbReference>
<dbReference type="InterPro" id="IPR025565">
    <property type="entry name" value="DUF4328"/>
</dbReference>
<protein>
    <submittedName>
        <fullName evidence="3">DUF4328 domain-containing protein</fullName>
    </submittedName>
</protein>
<accession>A0A5A7SJD2</accession>
<feature type="transmembrane region" description="Helical" evidence="1">
    <location>
        <begin position="106"/>
        <end position="130"/>
    </location>
</feature>
<reference evidence="3 4" key="1">
    <citation type="submission" date="2019-07" db="EMBL/GenBank/DDBJ databases">
        <title>Rhodococcus cavernicolus sp. nov., isolated from a cave.</title>
        <authorList>
            <person name="Lee S.D."/>
        </authorList>
    </citation>
    <scope>NUCLEOTIDE SEQUENCE [LARGE SCALE GENOMIC DNA]</scope>
    <source>
        <strain evidence="3 4">C1-24</strain>
    </source>
</reference>
<dbReference type="EMBL" id="VLNY01000001">
    <property type="protein sequence ID" value="KAA0024743.1"/>
    <property type="molecule type" value="Genomic_DNA"/>
</dbReference>
<evidence type="ECO:0000313" key="4">
    <source>
        <dbReference type="Proteomes" id="UP000322244"/>
    </source>
</evidence>
<evidence type="ECO:0000256" key="1">
    <source>
        <dbReference type="SAM" id="Phobius"/>
    </source>
</evidence>
<feature type="transmembrane region" description="Helical" evidence="1">
    <location>
        <begin position="150"/>
        <end position="174"/>
    </location>
</feature>
<keyword evidence="4" id="KW-1185">Reference proteome</keyword>
<keyword evidence="1" id="KW-0812">Transmembrane</keyword>
<gene>
    <name evidence="3" type="ORF">FOY51_02060</name>
</gene>
<feature type="domain" description="DUF4328" evidence="2">
    <location>
        <begin position="135"/>
        <end position="286"/>
    </location>
</feature>
<dbReference type="AlphaFoldDB" id="A0A5A7SJD2"/>
<sequence>MNANSVQLCARCGAQWPVQGQPIQWCPRCQGVLFAPAPIDAPARRRNYRWVVRRPDGPTTQPRRRPARLGPTPAYRETPRWGLLDPPPALPSTRRRRGFAGLADRAPYFTTVAAVLFAVAGAAEIGRYIVLLYNRTRLIDPLVLALSDTAVWMMSILALLAAVVAAVAAVGWLAAARRRTFDNAGRRDPRSLRTLALGCLIPVVNLAMPGVFLTELTADATPKRKKLIRTWWCAWVFGGAMTIAALAWRFADSLQAKVDGVFFTALTDLVAMGVAVLTIMVMRDIDGQDAVGRALVPKRWLPATGPAHPVIEPIRPVAKTAQQEVVAK</sequence>
<keyword evidence="1" id="KW-0472">Membrane</keyword>
<feature type="transmembrane region" description="Helical" evidence="1">
    <location>
        <begin position="195"/>
        <end position="216"/>
    </location>
</feature>
<proteinExistence type="predicted"/>
<organism evidence="3 4">
    <name type="scientific">Antrihabitans cavernicola</name>
    <dbReference type="NCBI Taxonomy" id="2495913"/>
    <lineage>
        <taxon>Bacteria</taxon>
        <taxon>Bacillati</taxon>
        <taxon>Actinomycetota</taxon>
        <taxon>Actinomycetes</taxon>
        <taxon>Mycobacteriales</taxon>
        <taxon>Nocardiaceae</taxon>
        <taxon>Antrihabitans</taxon>
    </lineage>
</organism>
<name>A0A5A7SJD2_9NOCA</name>